<evidence type="ECO:0000313" key="2">
    <source>
        <dbReference type="EMBL" id="MDP9869063.1"/>
    </source>
</evidence>
<evidence type="ECO:0000256" key="1">
    <source>
        <dbReference type="SAM" id="MobiDB-lite"/>
    </source>
</evidence>
<reference evidence="2 3" key="1">
    <citation type="submission" date="2023-07" db="EMBL/GenBank/DDBJ databases">
        <title>Sequencing the genomes of 1000 actinobacteria strains.</title>
        <authorList>
            <person name="Klenk H.-P."/>
        </authorList>
    </citation>
    <scope>NUCLEOTIDE SEQUENCE [LARGE SCALE GENOMIC DNA]</scope>
    <source>
        <strain evidence="2 3">DSM 44109</strain>
    </source>
</reference>
<dbReference type="EMBL" id="JAUSRB010000002">
    <property type="protein sequence ID" value="MDP9869063.1"/>
    <property type="molecule type" value="Genomic_DNA"/>
</dbReference>
<evidence type="ECO:0000313" key="3">
    <source>
        <dbReference type="Proteomes" id="UP001230426"/>
    </source>
</evidence>
<sequence>MFTPKISSDRPALSHSIRGPHRHHGPKVPPITSTASGQLPTRQGDVKIG</sequence>
<organism evidence="2 3">
    <name type="scientific">Streptosporangium brasiliense</name>
    <dbReference type="NCBI Taxonomy" id="47480"/>
    <lineage>
        <taxon>Bacteria</taxon>
        <taxon>Bacillati</taxon>
        <taxon>Actinomycetota</taxon>
        <taxon>Actinomycetes</taxon>
        <taxon>Streptosporangiales</taxon>
        <taxon>Streptosporangiaceae</taxon>
        <taxon>Streptosporangium</taxon>
    </lineage>
</organism>
<feature type="compositionally biased region" description="Polar residues" evidence="1">
    <location>
        <begin position="31"/>
        <end position="41"/>
    </location>
</feature>
<feature type="region of interest" description="Disordered" evidence="1">
    <location>
        <begin position="1"/>
        <end position="49"/>
    </location>
</feature>
<comment type="caution">
    <text evidence="2">The sequence shown here is derived from an EMBL/GenBank/DDBJ whole genome shotgun (WGS) entry which is preliminary data.</text>
</comment>
<accession>A0ABT9RJ12</accession>
<dbReference type="Proteomes" id="UP001230426">
    <property type="component" value="Unassembled WGS sequence"/>
</dbReference>
<gene>
    <name evidence="2" type="ORF">J2S55_008329</name>
</gene>
<protein>
    <submittedName>
        <fullName evidence="2">Uncharacterized protein</fullName>
    </submittedName>
</protein>
<proteinExistence type="predicted"/>
<keyword evidence="3" id="KW-1185">Reference proteome</keyword>
<name>A0ABT9RJ12_9ACTN</name>